<sequence length="306" mass="32378">MKGSTPPWKRRPRTRGADPEPPLGSNGARDVEERGPRAVTGDGAPLEPAGGGLPAPAAPGGPAALRRAAGRLQAAVGLVADRMIAIAPRVPVRDLDTLRQHFPGLGPEEIADRLVAGAAKASATVGAGVGAVNMLPVPPAMAASLAAEITGVAAVELKLVAELHEVYGQRPPGDLRARSTAYLTAWTSEHGVKAGNPSSLPKVVDSGLKQALRRQIKRRLVRNVPNLLPLMLGAAVGAVINRRDTRRFAEHIREDLRETQVPWERLGDLPPLEKPAQPLPLPETGRGHHAPERPESRPRPGDPRNE</sequence>
<proteinExistence type="predicted"/>
<name>A0ABV3EPG7_9ACTN</name>
<evidence type="ECO:0008006" key="4">
    <source>
        <dbReference type="Google" id="ProtNLM"/>
    </source>
</evidence>
<organism evidence="2 3">
    <name type="scientific">Streptomyces chilikensis</name>
    <dbReference type="NCBI Taxonomy" id="1194079"/>
    <lineage>
        <taxon>Bacteria</taxon>
        <taxon>Bacillati</taxon>
        <taxon>Actinomycetota</taxon>
        <taxon>Actinomycetes</taxon>
        <taxon>Kitasatosporales</taxon>
        <taxon>Streptomycetaceae</taxon>
        <taxon>Streptomyces</taxon>
    </lineage>
</organism>
<dbReference type="RefSeq" id="WP_359271755.1">
    <property type="nucleotide sequence ID" value="NZ_JBEZNA010000022.1"/>
</dbReference>
<evidence type="ECO:0000313" key="3">
    <source>
        <dbReference type="Proteomes" id="UP001551584"/>
    </source>
</evidence>
<gene>
    <name evidence="2" type="ORF">AB0D95_12590</name>
</gene>
<feature type="compositionally biased region" description="Low complexity" evidence="1">
    <location>
        <begin position="43"/>
        <end position="62"/>
    </location>
</feature>
<dbReference type="Proteomes" id="UP001551584">
    <property type="component" value="Unassembled WGS sequence"/>
</dbReference>
<reference evidence="2 3" key="1">
    <citation type="submission" date="2024-06" db="EMBL/GenBank/DDBJ databases">
        <title>The Natural Products Discovery Center: Release of the First 8490 Sequenced Strains for Exploring Actinobacteria Biosynthetic Diversity.</title>
        <authorList>
            <person name="Kalkreuter E."/>
            <person name="Kautsar S.A."/>
            <person name="Yang D."/>
            <person name="Bader C.D."/>
            <person name="Teijaro C.N."/>
            <person name="Fluegel L."/>
            <person name="Davis C.M."/>
            <person name="Simpson J.R."/>
            <person name="Lauterbach L."/>
            <person name="Steele A.D."/>
            <person name="Gui C."/>
            <person name="Meng S."/>
            <person name="Li G."/>
            <person name="Viehrig K."/>
            <person name="Ye F."/>
            <person name="Su P."/>
            <person name="Kiefer A.F."/>
            <person name="Nichols A."/>
            <person name="Cepeda A.J."/>
            <person name="Yan W."/>
            <person name="Fan B."/>
            <person name="Jiang Y."/>
            <person name="Adhikari A."/>
            <person name="Zheng C.-J."/>
            <person name="Schuster L."/>
            <person name="Cowan T.M."/>
            <person name="Smanski M.J."/>
            <person name="Chevrette M.G."/>
            <person name="De Carvalho L.P.S."/>
            <person name="Shen B."/>
        </authorList>
    </citation>
    <scope>NUCLEOTIDE SEQUENCE [LARGE SCALE GENOMIC DNA]</scope>
    <source>
        <strain evidence="2 3">NPDC048117</strain>
    </source>
</reference>
<protein>
    <recommendedName>
        <fullName evidence="4">EcsC family protein</fullName>
    </recommendedName>
</protein>
<feature type="region of interest" description="Disordered" evidence="1">
    <location>
        <begin position="1"/>
        <end position="62"/>
    </location>
</feature>
<accession>A0ABV3EPG7</accession>
<comment type="caution">
    <text evidence="2">The sequence shown here is derived from an EMBL/GenBank/DDBJ whole genome shotgun (WGS) entry which is preliminary data.</text>
</comment>
<feature type="region of interest" description="Disordered" evidence="1">
    <location>
        <begin position="264"/>
        <end position="306"/>
    </location>
</feature>
<evidence type="ECO:0000313" key="2">
    <source>
        <dbReference type="EMBL" id="MEU9578087.1"/>
    </source>
</evidence>
<evidence type="ECO:0000256" key="1">
    <source>
        <dbReference type="SAM" id="MobiDB-lite"/>
    </source>
</evidence>
<keyword evidence="3" id="KW-1185">Reference proteome</keyword>
<dbReference type="EMBL" id="JBEZNA010000022">
    <property type="protein sequence ID" value="MEU9578087.1"/>
    <property type="molecule type" value="Genomic_DNA"/>
</dbReference>
<feature type="compositionally biased region" description="Basic and acidic residues" evidence="1">
    <location>
        <begin position="285"/>
        <end position="306"/>
    </location>
</feature>